<proteinExistence type="predicted"/>
<dbReference type="SUPFAM" id="SSF48371">
    <property type="entry name" value="ARM repeat"/>
    <property type="match status" value="1"/>
</dbReference>
<dbReference type="AlphaFoldDB" id="A0A067QRK3"/>
<sequence length="360" mass="40328">MSGEEGAGGSSENMNNTISPRIMGALEYPAAEDRNVTVQPIQPRQPHNLQDLLRFSVEATTTGHSISNQNDSGFVPGPMDEERKTFLEETLKSMTVDVIKMLLEAIDVLKTAGNLELEDDPTESEEALEKIAAYVDNMDIANDFHKIGGFCIFRPCLNSAHGSLRWRAAAIIAELTQNNPYCQERVLESGLLPILLSLVDVDPNHQVRIKALYALSCLIRENDHALQEFSHQEGYSVLLRAMQSHVEKLQIKSSFLLTYICNHQPAVKDELFKMGFVEQLVGLVGQGCQPALEHILSALLALVTDHAPSLNECRQPRLRLLSTLRNLLEQNQGQEQQQEEHEYTKNLLRLVFSGESEEER</sequence>
<organism evidence="3 4">
    <name type="scientific">Zootermopsis nevadensis</name>
    <name type="common">Dampwood termite</name>
    <dbReference type="NCBI Taxonomy" id="136037"/>
    <lineage>
        <taxon>Eukaryota</taxon>
        <taxon>Metazoa</taxon>
        <taxon>Ecdysozoa</taxon>
        <taxon>Arthropoda</taxon>
        <taxon>Hexapoda</taxon>
        <taxon>Insecta</taxon>
        <taxon>Pterygota</taxon>
        <taxon>Neoptera</taxon>
        <taxon>Polyneoptera</taxon>
        <taxon>Dictyoptera</taxon>
        <taxon>Blattodea</taxon>
        <taxon>Blattoidea</taxon>
        <taxon>Termitoidae</taxon>
        <taxon>Termopsidae</taxon>
        <taxon>Zootermopsis</taxon>
    </lineage>
</organism>
<name>A0A067QRK3_ZOONE</name>
<dbReference type="OrthoDB" id="10250458at2759"/>
<gene>
    <name evidence="3" type="ORF">L798_13899</name>
</gene>
<dbReference type="eggNOG" id="KOG2160">
    <property type="taxonomic scope" value="Eukaryota"/>
</dbReference>
<dbReference type="STRING" id="136037.A0A067QRK3"/>
<dbReference type="InParanoid" id="A0A067QRK3"/>
<dbReference type="OMA" id="CHVQSGL"/>
<evidence type="ECO:0000313" key="3">
    <source>
        <dbReference type="EMBL" id="KDR12144.1"/>
    </source>
</evidence>
<keyword evidence="4" id="KW-1185">Reference proteome</keyword>
<evidence type="ECO:0000259" key="2">
    <source>
        <dbReference type="Pfam" id="PF08609"/>
    </source>
</evidence>
<keyword evidence="1" id="KW-0677">Repeat</keyword>
<dbReference type="EMBL" id="KK853042">
    <property type="protein sequence ID" value="KDR12144.1"/>
    <property type="molecule type" value="Genomic_DNA"/>
</dbReference>
<dbReference type="InterPro" id="IPR050693">
    <property type="entry name" value="Hsp70_NEF-Inhibitors"/>
</dbReference>
<dbReference type="InterPro" id="IPR016024">
    <property type="entry name" value="ARM-type_fold"/>
</dbReference>
<dbReference type="FunCoup" id="A0A067QRK3">
    <property type="interactions" value="1269"/>
</dbReference>
<dbReference type="Gene3D" id="1.25.10.10">
    <property type="entry name" value="Leucine-rich Repeat Variant"/>
    <property type="match status" value="1"/>
</dbReference>
<feature type="domain" description="Nucleotide exchange factor Fes1" evidence="2">
    <location>
        <begin position="49"/>
        <end position="143"/>
    </location>
</feature>
<dbReference type="GO" id="GO:0000774">
    <property type="term" value="F:adenyl-nucleotide exchange factor activity"/>
    <property type="evidence" value="ECO:0007669"/>
    <property type="project" value="TreeGrafter"/>
</dbReference>
<dbReference type="GO" id="GO:0005783">
    <property type="term" value="C:endoplasmic reticulum"/>
    <property type="evidence" value="ECO:0007669"/>
    <property type="project" value="TreeGrafter"/>
</dbReference>
<dbReference type="InterPro" id="IPR011989">
    <property type="entry name" value="ARM-like"/>
</dbReference>
<evidence type="ECO:0000256" key="1">
    <source>
        <dbReference type="ARBA" id="ARBA00022737"/>
    </source>
</evidence>
<evidence type="ECO:0000313" key="4">
    <source>
        <dbReference type="Proteomes" id="UP000027135"/>
    </source>
</evidence>
<protein>
    <submittedName>
        <fullName evidence="3">Hsp70-binding protein 1</fullName>
    </submittedName>
</protein>
<accession>A0A067QRK3</accession>
<dbReference type="PANTHER" id="PTHR19316:SF18">
    <property type="entry name" value="HSP70-BINDING PROTEIN 1"/>
    <property type="match status" value="1"/>
</dbReference>
<dbReference type="InterPro" id="IPR013918">
    <property type="entry name" value="Nucleotide_exch_fac_Fes1"/>
</dbReference>
<dbReference type="PANTHER" id="PTHR19316">
    <property type="entry name" value="PROTEIN FOLDING REGULATOR"/>
    <property type="match status" value="1"/>
</dbReference>
<dbReference type="Pfam" id="PF08609">
    <property type="entry name" value="Fes1"/>
    <property type="match status" value="1"/>
</dbReference>
<reference evidence="3 4" key="1">
    <citation type="journal article" date="2014" name="Nat. Commun.">
        <title>Molecular traces of alternative social organization in a termite genome.</title>
        <authorList>
            <person name="Terrapon N."/>
            <person name="Li C."/>
            <person name="Robertson H.M."/>
            <person name="Ji L."/>
            <person name="Meng X."/>
            <person name="Booth W."/>
            <person name="Chen Z."/>
            <person name="Childers C.P."/>
            <person name="Glastad K.M."/>
            <person name="Gokhale K."/>
            <person name="Gowin J."/>
            <person name="Gronenberg W."/>
            <person name="Hermansen R.A."/>
            <person name="Hu H."/>
            <person name="Hunt B.G."/>
            <person name="Huylmans A.K."/>
            <person name="Khalil S.M."/>
            <person name="Mitchell R.D."/>
            <person name="Munoz-Torres M.C."/>
            <person name="Mustard J.A."/>
            <person name="Pan H."/>
            <person name="Reese J.T."/>
            <person name="Scharf M.E."/>
            <person name="Sun F."/>
            <person name="Vogel H."/>
            <person name="Xiao J."/>
            <person name="Yang W."/>
            <person name="Yang Z."/>
            <person name="Yang Z."/>
            <person name="Zhou J."/>
            <person name="Zhu J."/>
            <person name="Brent C.S."/>
            <person name="Elsik C.G."/>
            <person name="Goodisman M.A."/>
            <person name="Liberles D.A."/>
            <person name="Roe R.M."/>
            <person name="Vargo E.L."/>
            <person name="Vilcinskas A."/>
            <person name="Wang J."/>
            <person name="Bornberg-Bauer E."/>
            <person name="Korb J."/>
            <person name="Zhang G."/>
            <person name="Liebig J."/>
        </authorList>
    </citation>
    <scope>NUCLEOTIDE SEQUENCE [LARGE SCALE GENOMIC DNA]</scope>
    <source>
        <tissue evidence="3">Whole organism</tissue>
    </source>
</reference>
<dbReference type="Proteomes" id="UP000027135">
    <property type="component" value="Unassembled WGS sequence"/>
</dbReference>